<dbReference type="Pfam" id="PF12906">
    <property type="entry name" value="RINGv"/>
    <property type="match status" value="1"/>
</dbReference>
<sequence length="1566" mass="175697">MQQEEQDTCRICSAPAEPDQPLFHPCKCSGTIRYIHQDCLTTWLAHSKKKTCDVCKHPYSFTKVYAQDMPARLPPVLLIRRLAQQLFFALLFCVRAVVVGTIWLALLPYVTLWTWRMYFAMGDSTAWWISDRPRPPSSYPRPMFHHLKAPLRANTSMNTNGSYVNQLLDHPTWRALSSDIFAGQIIACLIVLAFVAMFLLREWILQNAGPEMLEVRGEEVRGQEAEPQPAPPQDPAPPVLVPLPDVEPDPEQAAAVEEVGDDAGFAHESLDDSHLWVDSESEVEPHEHEEDSSDRERRGKGKRVDYGEPSAKRKRQSRRPHFRNQDSLIGPSITFSDREEGRRPVGRFRHPNPDRFLLKRPEGEGTSSASSSTSSLAVPEKAEFTFRSPLQMPTSTSLVQRRSFSEPRMVIQPPTPGSSDALPGVRGYAVGRDGRLDLRMAFMDQPKYRDILPSIDAEEVRKRQREWSERQQDALVAGSSTERPSTGTQTSPSLFSFAPSDPSVHERTFSSKPPTPLPFPLSPSLPDNIASAGPSTPRRPPLPSVTLPATSAGSSPLALHLSPSGSVAPSSSKAVSPLASPNLATYQAPEELEAGPSNLNSVDYFGEDIRQPDMEEEHRHYFRDPEEEEEEEEDAEDDGNVLGEYPYPTSPASGLESDDEDELDVEAMRMEMMEVEILENDDDHEGREIDGNRLAPIRDEVAPVVPPQDQPGGPEANEEADADVQDDMDGAMEAIGMRGPIYGIIQNAALMIFILDTTIGLGVWLPFTIGKSTALLSLDPPRFLQLLHMPIRAMRILTDPVVDLTMYLLDRFLFSPVLFATRMVGSRLMEPILLLVRAAFGHQLTDRLLEGLTRFTTPSEVHQAVDSNSFSLVPSDGLSINTTLTSLLHRVLDSDSKYIRLAEPHFAALGRWVRFSSSRFSSTWTRLALGSDIPDRVFAIGLGYVVVGFGLAVYLNVLTVGSVQNAGRAVRNVVREQLLVAKMAAFITIELVIFPLGCGIILDLYTIWLFPDTTLDTRIAFFRYAPLTATFYHWVAGTMFMYQFAVFLTGCRGIMRPGAMWFIKDPQDHNYHPIRDILERPSFSQLRKLVVSATVYAMVIACGVATVSATMRLISGTIFPLRWKLRQPLSEVPIDLLFLHLVLPYTLHYFRPSKTIRKVTVHVWKVVAAELRLTSCMFGGRYLAEEATPTHWRVPFFTSRGDLLETDVTKDGSFKRVPADDNVALTREMQATADVDEHGEPLNEVAARMIAAQNAETERAKRNVKEDFTVVYMPPKFSYRVATFILVIWLAVCTVLASLVTFPIEFGRLFFKLFTSKEVHDGYSFLAGFYLLWACYLVGYATDRLDKRRQRRGVRPRAEWPVYLVKRTLLWTAKISYMVTFLGLVIPVLISLLVETYLILPFRYTVNPSLVPRIRIVDMWALGLVYAKIALRAQRGPAHNNTVFRGLNNITRNGWTHPDPVKATREVIIPVVCALLAALLLPAGSVWLVRNTLNLPLDDKVLFLHVYPGIFALVGIFRLLKSSFGMLSIWSQSVRDTEFLVEMRLQNLESRKREDGDSGTPVEVVV</sequence>
<dbReference type="PANTHER" id="PTHR13145">
    <property type="entry name" value="SSM4 PROTEIN"/>
    <property type="match status" value="1"/>
</dbReference>
<evidence type="ECO:0000256" key="6">
    <source>
        <dbReference type="ARBA" id="ARBA00022692"/>
    </source>
</evidence>
<feature type="region of interest" description="Disordered" evidence="13">
    <location>
        <begin position="278"/>
        <end position="425"/>
    </location>
</feature>
<evidence type="ECO:0000256" key="12">
    <source>
        <dbReference type="ARBA" id="ARBA00023136"/>
    </source>
</evidence>
<dbReference type="STRING" id="933084.A0A067P7J3"/>
<feature type="compositionally biased region" description="Basic and acidic residues" evidence="13">
    <location>
        <begin position="278"/>
        <end position="306"/>
    </location>
</feature>
<evidence type="ECO:0000256" key="3">
    <source>
        <dbReference type="ARBA" id="ARBA00004906"/>
    </source>
</evidence>
<protein>
    <recommendedName>
        <fullName evidence="4">RING-type E3 ubiquitin transferase</fullName>
        <ecNumber evidence="4">2.3.2.27</ecNumber>
    </recommendedName>
</protein>
<evidence type="ECO:0000256" key="5">
    <source>
        <dbReference type="ARBA" id="ARBA00022679"/>
    </source>
</evidence>
<comment type="subcellular location">
    <subcellularLocation>
        <location evidence="2">Membrane</location>
        <topology evidence="2">Multi-pass membrane protein</topology>
    </subcellularLocation>
</comment>
<dbReference type="Proteomes" id="UP000027265">
    <property type="component" value="Unassembled WGS sequence"/>
</dbReference>
<dbReference type="HOGENOM" id="CLU_001266_1_0_1"/>
<comment type="pathway">
    <text evidence="3">Protein modification; protein ubiquitination.</text>
</comment>
<feature type="compositionally biased region" description="Basic and acidic residues" evidence="13">
    <location>
        <begin position="351"/>
        <end position="363"/>
    </location>
</feature>
<feature type="compositionally biased region" description="Pro residues" evidence="13">
    <location>
        <begin position="513"/>
        <end position="523"/>
    </location>
</feature>
<feature type="transmembrane region" description="Helical" evidence="14">
    <location>
        <begin position="1281"/>
        <end position="1302"/>
    </location>
</feature>
<evidence type="ECO:0000256" key="7">
    <source>
        <dbReference type="ARBA" id="ARBA00022723"/>
    </source>
</evidence>
<feature type="transmembrane region" description="Helical" evidence="14">
    <location>
        <begin position="984"/>
        <end position="1011"/>
    </location>
</feature>
<dbReference type="EC" id="2.3.2.27" evidence="4"/>
<evidence type="ECO:0000256" key="13">
    <source>
        <dbReference type="SAM" id="MobiDB-lite"/>
    </source>
</evidence>
<dbReference type="InterPro" id="IPR013083">
    <property type="entry name" value="Znf_RING/FYVE/PHD"/>
</dbReference>
<feature type="compositionally biased region" description="Basic and acidic residues" evidence="13">
    <location>
        <begin position="607"/>
        <end position="624"/>
    </location>
</feature>
<feature type="transmembrane region" description="Helical" evidence="14">
    <location>
        <begin position="937"/>
        <end position="963"/>
    </location>
</feature>
<dbReference type="InterPro" id="IPR056521">
    <property type="entry name" value="MARCHF6-like_C"/>
</dbReference>
<dbReference type="FunFam" id="3.30.40.10:FF:000287">
    <property type="entry name" value="RING finger membrane protein"/>
    <property type="match status" value="1"/>
</dbReference>
<evidence type="ECO:0000256" key="4">
    <source>
        <dbReference type="ARBA" id="ARBA00012483"/>
    </source>
</evidence>
<feature type="transmembrane region" description="Helical" evidence="14">
    <location>
        <begin position="1467"/>
        <end position="1489"/>
    </location>
</feature>
<keyword evidence="8" id="KW-0863">Zinc-finger</keyword>
<evidence type="ECO:0000256" key="8">
    <source>
        <dbReference type="ARBA" id="ARBA00022771"/>
    </source>
</evidence>
<proteinExistence type="predicted"/>
<evidence type="ECO:0000259" key="15">
    <source>
        <dbReference type="PROSITE" id="PS51292"/>
    </source>
</evidence>
<dbReference type="SUPFAM" id="SSF57850">
    <property type="entry name" value="RING/U-box"/>
    <property type="match status" value="1"/>
</dbReference>
<evidence type="ECO:0000256" key="10">
    <source>
        <dbReference type="ARBA" id="ARBA00022833"/>
    </source>
</evidence>
<evidence type="ECO:0000313" key="17">
    <source>
        <dbReference type="Proteomes" id="UP000027265"/>
    </source>
</evidence>
<feature type="region of interest" description="Disordered" evidence="13">
    <location>
        <begin position="679"/>
        <end position="722"/>
    </location>
</feature>
<dbReference type="SMART" id="SM00744">
    <property type="entry name" value="RINGv"/>
    <property type="match status" value="1"/>
</dbReference>
<keyword evidence="7" id="KW-0479">Metal-binding</keyword>
<dbReference type="GO" id="GO:0008270">
    <property type="term" value="F:zinc ion binding"/>
    <property type="evidence" value="ECO:0007669"/>
    <property type="project" value="UniProtKB-KW"/>
</dbReference>
<feature type="compositionally biased region" description="Basic residues" evidence="13">
    <location>
        <begin position="312"/>
        <end position="322"/>
    </location>
</feature>
<gene>
    <name evidence="16" type="ORF">JAAARDRAFT_81797</name>
</gene>
<feature type="region of interest" description="Disordered" evidence="13">
    <location>
        <begin position="463"/>
        <end position="661"/>
    </location>
</feature>
<name>A0A067P7J3_9AGAM</name>
<dbReference type="FunCoup" id="A0A067P7J3">
    <property type="interactions" value="542"/>
</dbReference>
<dbReference type="Gene3D" id="3.30.40.10">
    <property type="entry name" value="Zinc/RING finger domain, C3HC4 (zinc finger)"/>
    <property type="match status" value="1"/>
</dbReference>
<feature type="transmembrane region" description="Helical" evidence="14">
    <location>
        <begin position="1031"/>
        <end position="1051"/>
    </location>
</feature>
<keyword evidence="9" id="KW-0833">Ubl conjugation pathway</keyword>
<feature type="transmembrane region" description="Helical" evidence="14">
    <location>
        <begin position="1134"/>
        <end position="1150"/>
    </location>
</feature>
<dbReference type="GO" id="GO:0036503">
    <property type="term" value="P:ERAD pathway"/>
    <property type="evidence" value="ECO:0007669"/>
    <property type="project" value="TreeGrafter"/>
</dbReference>
<feature type="domain" description="RING-CH-type" evidence="15">
    <location>
        <begin position="1"/>
        <end position="62"/>
    </location>
</feature>
<dbReference type="EMBL" id="KL197756">
    <property type="protein sequence ID" value="KDQ50759.1"/>
    <property type="molecule type" value="Genomic_DNA"/>
</dbReference>
<evidence type="ECO:0000256" key="14">
    <source>
        <dbReference type="SAM" id="Phobius"/>
    </source>
</evidence>
<feature type="compositionally biased region" description="Low complexity" evidence="13">
    <location>
        <begin position="366"/>
        <end position="375"/>
    </location>
</feature>
<accession>A0A067P7J3</accession>
<feature type="transmembrane region" description="Helical" evidence="14">
    <location>
        <begin position="1375"/>
        <end position="1394"/>
    </location>
</feature>
<evidence type="ECO:0000256" key="11">
    <source>
        <dbReference type="ARBA" id="ARBA00022989"/>
    </source>
</evidence>
<evidence type="ECO:0000313" key="16">
    <source>
        <dbReference type="EMBL" id="KDQ50759.1"/>
    </source>
</evidence>
<keyword evidence="17" id="KW-1185">Reference proteome</keyword>
<dbReference type="InParanoid" id="A0A067P7J3"/>
<feature type="transmembrane region" description="Helical" evidence="14">
    <location>
        <begin position="180"/>
        <end position="200"/>
    </location>
</feature>
<keyword evidence="11 14" id="KW-1133">Transmembrane helix</keyword>
<dbReference type="GO" id="GO:0005789">
    <property type="term" value="C:endoplasmic reticulum membrane"/>
    <property type="evidence" value="ECO:0007669"/>
    <property type="project" value="TreeGrafter"/>
</dbReference>
<dbReference type="Pfam" id="PF23113">
    <property type="entry name" value="MARCHF6_C"/>
    <property type="match status" value="1"/>
</dbReference>
<dbReference type="CDD" id="cd16702">
    <property type="entry name" value="RING_CH-C4HC3_MARCH6"/>
    <property type="match status" value="1"/>
</dbReference>
<feature type="transmembrane region" description="Helical" evidence="14">
    <location>
        <begin position="748"/>
        <end position="767"/>
    </location>
</feature>
<feature type="compositionally biased region" description="Pro residues" evidence="13">
    <location>
        <begin position="228"/>
        <end position="241"/>
    </location>
</feature>
<dbReference type="GO" id="GO:0061630">
    <property type="term" value="F:ubiquitin protein ligase activity"/>
    <property type="evidence" value="ECO:0007669"/>
    <property type="project" value="UniProtKB-EC"/>
</dbReference>
<feature type="compositionally biased region" description="Polar residues" evidence="13">
    <location>
        <begin position="478"/>
        <end position="494"/>
    </location>
</feature>
<feature type="region of interest" description="Disordered" evidence="13">
    <location>
        <begin position="217"/>
        <end position="254"/>
    </location>
</feature>
<reference evidence="17" key="1">
    <citation type="journal article" date="2014" name="Proc. Natl. Acad. Sci. U.S.A.">
        <title>Extensive sampling of basidiomycete genomes demonstrates inadequacy of the white-rot/brown-rot paradigm for wood decay fungi.</title>
        <authorList>
            <person name="Riley R."/>
            <person name="Salamov A.A."/>
            <person name="Brown D.W."/>
            <person name="Nagy L.G."/>
            <person name="Floudas D."/>
            <person name="Held B.W."/>
            <person name="Levasseur A."/>
            <person name="Lombard V."/>
            <person name="Morin E."/>
            <person name="Otillar R."/>
            <person name="Lindquist E.A."/>
            <person name="Sun H."/>
            <person name="LaButti K.M."/>
            <person name="Schmutz J."/>
            <person name="Jabbour D."/>
            <person name="Luo H."/>
            <person name="Baker S.E."/>
            <person name="Pisabarro A.G."/>
            <person name="Walton J.D."/>
            <person name="Blanchette R.A."/>
            <person name="Henrissat B."/>
            <person name="Martin F."/>
            <person name="Cullen D."/>
            <person name="Hibbett D.S."/>
            <person name="Grigoriev I.V."/>
        </authorList>
    </citation>
    <scope>NUCLEOTIDE SEQUENCE [LARGE SCALE GENOMIC DNA]</scope>
    <source>
        <strain evidence="17">MUCL 33604</strain>
    </source>
</reference>
<feature type="transmembrane region" description="Helical" evidence="14">
    <location>
        <begin position="1501"/>
        <end position="1520"/>
    </location>
</feature>
<keyword evidence="10" id="KW-0862">Zinc</keyword>
<feature type="compositionally biased region" description="Polar residues" evidence="13">
    <location>
        <begin position="391"/>
        <end position="402"/>
    </location>
</feature>
<dbReference type="PANTHER" id="PTHR13145:SF0">
    <property type="entry name" value="E3 UBIQUITIN-PROTEIN LIGASE MARCHF6"/>
    <property type="match status" value="1"/>
</dbReference>
<feature type="compositionally biased region" description="Acidic residues" evidence="13">
    <location>
        <begin position="625"/>
        <end position="639"/>
    </location>
</feature>
<keyword evidence="12 14" id="KW-0472">Membrane</keyword>
<dbReference type="InterPro" id="IPR011016">
    <property type="entry name" value="Znf_RING-CH"/>
</dbReference>
<feature type="transmembrane region" description="Helical" evidence="14">
    <location>
        <begin position="1322"/>
        <end position="1342"/>
    </location>
</feature>
<feature type="compositionally biased region" description="Low complexity" evidence="13">
    <location>
        <begin position="561"/>
        <end position="581"/>
    </location>
</feature>
<dbReference type="OrthoDB" id="264354at2759"/>
<organism evidence="16 17">
    <name type="scientific">Jaapia argillacea MUCL 33604</name>
    <dbReference type="NCBI Taxonomy" id="933084"/>
    <lineage>
        <taxon>Eukaryota</taxon>
        <taxon>Fungi</taxon>
        <taxon>Dikarya</taxon>
        <taxon>Basidiomycota</taxon>
        <taxon>Agaricomycotina</taxon>
        <taxon>Agaricomycetes</taxon>
        <taxon>Agaricomycetidae</taxon>
        <taxon>Jaapiales</taxon>
        <taxon>Jaapiaceae</taxon>
        <taxon>Jaapia</taxon>
    </lineage>
</organism>
<keyword evidence="5" id="KW-0808">Transferase</keyword>
<comment type="catalytic activity">
    <reaction evidence="1">
        <text>S-ubiquitinyl-[E2 ubiquitin-conjugating enzyme]-L-cysteine + [acceptor protein]-L-lysine = [E2 ubiquitin-conjugating enzyme]-L-cysteine + N(6)-ubiquitinyl-[acceptor protein]-L-lysine.</text>
        <dbReference type="EC" id="2.3.2.27"/>
    </reaction>
</comment>
<dbReference type="PROSITE" id="PS51292">
    <property type="entry name" value="ZF_RING_CH"/>
    <property type="match status" value="1"/>
</dbReference>
<feature type="transmembrane region" description="Helical" evidence="14">
    <location>
        <begin position="1089"/>
        <end position="1114"/>
    </location>
</feature>
<feature type="transmembrane region" description="Helical" evidence="14">
    <location>
        <begin position="86"/>
        <end position="110"/>
    </location>
</feature>
<feature type="compositionally biased region" description="Basic and acidic residues" evidence="13">
    <location>
        <begin position="463"/>
        <end position="472"/>
    </location>
</feature>
<keyword evidence="6 14" id="KW-0812">Transmembrane</keyword>
<evidence type="ECO:0000256" key="1">
    <source>
        <dbReference type="ARBA" id="ARBA00000900"/>
    </source>
</evidence>
<feature type="compositionally biased region" description="Basic and acidic residues" evidence="13">
    <location>
        <begin position="684"/>
        <end position="701"/>
    </location>
</feature>
<evidence type="ECO:0000256" key="2">
    <source>
        <dbReference type="ARBA" id="ARBA00004141"/>
    </source>
</evidence>
<evidence type="ECO:0000256" key="9">
    <source>
        <dbReference type="ARBA" id="ARBA00022786"/>
    </source>
</evidence>